<name>A0AAN8EWK5_TRICO</name>
<evidence type="ECO:0000313" key="2">
    <source>
        <dbReference type="Proteomes" id="UP001331761"/>
    </source>
</evidence>
<gene>
    <name evidence="1" type="ORF">GCK32_001757</name>
</gene>
<reference evidence="1 2" key="1">
    <citation type="submission" date="2019-10" db="EMBL/GenBank/DDBJ databases">
        <title>Assembly and Annotation for the nematode Trichostrongylus colubriformis.</title>
        <authorList>
            <person name="Martin J."/>
        </authorList>
    </citation>
    <scope>NUCLEOTIDE SEQUENCE [LARGE SCALE GENOMIC DNA]</scope>
    <source>
        <strain evidence="1">G859</strain>
        <tissue evidence="1">Whole worm</tissue>
    </source>
</reference>
<proteinExistence type="predicted"/>
<accession>A0AAN8EWK5</accession>
<evidence type="ECO:0000313" key="1">
    <source>
        <dbReference type="EMBL" id="KAK5967477.1"/>
    </source>
</evidence>
<keyword evidence="2" id="KW-1185">Reference proteome</keyword>
<sequence>MCCLTIIRRLLSGSARKEAQPSEKTPLLVEDEICESSRYSSCSPVVTVTPVTPLFSHRQRLILDGQCSSSRPLKFEWDDSGYYWYDEFTNSFVQLQDENMRAVRRSALPEESDDTPKFRDYYRIAPDSNETYCGNGISF</sequence>
<comment type="caution">
    <text evidence="1">The sequence shown here is derived from an EMBL/GenBank/DDBJ whole genome shotgun (WGS) entry which is preliminary data.</text>
</comment>
<organism evidence="1 2">
    <name type="scientific">Trichostrongylus colubriformis</name>
    <name type="common">Black scour worm</name>
    <dbReference type="NCBI Taxonomy" id="6319"/>
    <lineage>
        <taxon>Eukaryota</taxon>
        <taxon>Metazoa</taxon>
        <taxon>Ecdysozoa</taxon>
        <taxon>Nematoda</taxon>
        <taxon>Chromadorea</taxon>
        <taxon>Rhabditida</taxon>
        <taxon>Rhabditina</taxon>
        <taxon>Rhabditomorpha</taxon>
        <taxon>Strongyloidea</taxon>
        <taxon>Trichostrongylidae</taxon>
        <taxon>Trichostrongylus</taxon>
    </lineage>
</organism>
<dbReference type="Proteomes" id="UP001331761">
    <property type="component" value="Unassembled WGS sequence"/>
</dbReference>
<protein>
    <submittedName>
        <fullName evidence="1">Uncharacterized protein</fullName>
    </submittedName>
</protein>
<dbReference type="AlphaFoldDB" id="A0AAN8EWK5"/>
<dbReference type="EMBL" id="WIXE01022432">
    <property type="protein sequence ID" value="KAK5967477.1"/>
    <property type="molecule type" value="Genomic_DNA"/>
</dbReference>